<evidence type="ECO:0000313" key="13">
    <source>
        <dbReference type="Proteomes" id="UP000609531"/>
    </source>
</evidence>
<proteinExistence type="inferred from homology"/>
<keyword evidence="4" id="KW-1003">Cell membrane</keyword>
<comment type="similarity">
    <text evidence="2">Belongs to the ABC transporter superfamily.</text>
</comment>
<keyword evidence="7 12" id="KW-0067">ATP-binding</keyword>
<dbReference type="PANTHER" id="PTHR42771">
    <property type="entry name" value="IRON(3+)-HYDROXAMATE IMPORT ATP-BINDING PROTEIN FHUC"/>
    <property type="match status" value="1"/>
</dbReference>
<dbReference type="GO" id="GO:0016887">
    <property type="term" value="F:ATP hydrolysis activity"/>
    <property type="evidence" value="ECO:0007669"/>
    <property type="project" value="InterPro"/>
</dbReference>
<dbReference type="InterPro" id="IPR003439">
    <property type="entry name" value="ABC_transporter-like_ATP-bd"/>
</dbReference>
<dbReference type="GO" id="GO:0006826">
    <property type="term" value="P:iron ion transport"/>
    <property type="evidence" value="ECO:0007669"/>
    <property type="project" value="UniProtKB-KW"/>
</dbReference>
<dbReference type="Pfam" id="PF00005">
    <property type="entry name" value="ABC_tran"/>
    <property type="match status" value="1"/>
</dbReference>
<comment type="caution">
    <text evidence="12">The sequence shown here is derived from an EMBL/GenBank/DDBJ whole genome shotgun (WGS) entry which is preliminary data.</text>
</comment>
<protein>
    <submittedName>
        <fullName evidence="12">ATP-binding cassette domain-containing protein</fullName>
    </submittedName>
</protein>
<evidence type="ECO:0000259" key="11">
    <source>
        <dbReference type="PROSITE" id="PS50893"/>
    </source>
</evidence>
<evidence type="ECO:0000313" key="12">
    <source>
        <dbReference type="EMBL" id="MBJ3778769.1"/>
    </source>
</evidence>
<dbReference type="RefSeq" id="WP_198884669.1">
    <property type="nucleotide sequence ID" value="NZ_JAEKJA010000038.1"/>
</dbReference>
<dbReference type="InterPro" id="IPR017871">
    <property type="entry name" value="ABC_transporter-like_CS"/>
</dbReference>
<keyword evidence="8" id="KW-0408">Iron</keyword>
<dbReference type="SUPFAM" id="SSF52540">
    <property type="entry name" value="P-loop containing nucleoside triphosphate hydrolases"/>
    <property type="match status" value="1"/>
</dbReference>
<comment type="subcellular location">
    <subcellularLocation>
        <location evidence="1">Cell membrane</location>
        <topology evidence="1">Peripheral membrane protein</topology>
    </subcellularLocation>
</comment>
<name>A0A934MP45_9HYPH</name>
<evidence type="ECO:0000256" key="3">
    <source>
        <dbReference type="ARBA" id="ARBA00022448"/>
    </source>
</evidence>
<dbReference type="EMBL" id="JAEKJA010000038">
    <property type="protein sequence ID" value="MBJ3778769.1"/>
    <property type="molecule type" value="Genomic_DNA"/>
</dbReference>
<dbReference type="FunFam" id="3.40.50.300:FF:000134">
    <property type="entry name" value="Iron-enterobactin ABC transporter ATP-binding protein"/>
    <property type="match status" value="1"/>
</dbReference>
<dbReference type="Gene3D" id="3.40.50.300">
    <property type="entry name" value="P-loop containing nucleotide triphosphate hydrolases"/>
    <property type="match status" value="1"/>
</dbReference>
<dbReference type="InterPro" id="IPR027417">
    <property type="entry name" value="P-loop_NTPase"/>
</dbReference>
<keyword evidence="13" id="KW-1185">Reference proteome</keyword>
<dbReference type="Proteomes" id="UP000609531">
    <property type="component" value="Unassembled WGS sequence"/>
</dbReference>
<dbReference type="PROSITE" id="PS00211">
    <property type="entry name" value="ABC_TRANSPORTER_1"/>
    <property type="match status" value="1"/>
</dbReference>
<dbReference type="AlphaFoldDB" id="A0A934MP45"/>
<dbReference type="CDD" id="cd03214">
    <property type="entry name" value="ABC_Iron-Siderophores_B12_Hemin"/>
    <property type="match status" value="1"/>
</dbReference>
<dbReference type="PANTHER" id="PTHR42771:SF3">
    <property type="entry name" value="PETROBACTIN IMPORT ATP-BINDING PROTEIN YCLP"/>
    <property type="match status" value="1"/>
</dbReference>
<dbReference type="GO" id="GO:0005524">
    <property type="term" value="F:ATP binding"/>
    <property type="evidence" value="ECO:0007669"/>
    <property type="project" value="UniProtKB-KW"/>
</dbReference>
<evidence type="ECO:0000256" key="9">
    <source>
        <dbReference type="ARBA" id="ARBA00023065"/>
    </source>
</evidence>
<evidence type="ECO:0000256" key="10">
    <source>
        <dbReference type="ARBA" id="ARBA00023136"/>
    </source>
</evidence>
<sequence length="252" mass="27081">MIRISNVSYAIAGTTILEDIDLAIPSGGVTALIGPNGAGKSTLLSLIARLLPLSSGTITLDGLPVDRTPTRALALRLAVMAQEGSVASRLRVEELVGFGRFPHHRGRPRAQDQAAVAEALALFDLEALADRFVDTLSGGQRQRARVAMAYCQGTDYLLLDEPLNSLDIIYARALMRTLRRIADDRGRTIVVVLHDLNHAAAHADRIVALREGRLVADGPTGEVMTTATLQRVFGDTIPVAEVDGHRIALHFV</sequence>
<dbReference type="InterPro" id="IPR051535">
    <property type="entry name" value="Siderophore_ABC-ATPase"/>
</dbReference>
<evidence type="ECO:0000256" key="1">
    <source>
        <dbReference type="ARBA" id="ARBA00004202"/>
    </source>
</evidence>
<evidence type="ECO:0000256" key="8">
    <source>
        <dbReference type="ARBA" id="ARBA00023004"/>
    </source>
</evidence>
<organism evidence="12 13">
    <name type="scientific">Acuticoccus mangrovi</name>
    <dbReference type="NCBI Taxonomy" id="2796142"/>
    <lineage>
        <taxon>Bacteria</taxon>
        <taxon>Pseudomonadati</taxon>
        <taxon>Pseudomonadota</taxon>
        <taxon>Alphaproteobacteria</taxon>
        <taxon>Hyphomicrobiales</taxon>
        <taxon>Amorphaceae</taxon>
        <taxon>Acuticoccus</taxon>
    </lineage>
</organism>
<dbReference type="InterPro" id="IPR003593">
    <property type="entry name" value="AAA+_ATPase"/>
</dbReference>
<dbReference type="PROSITE" id="PS50893">
    <property type="entry name" value="ABC_TRANSPORTER_2"/>
    <property type="match status" value="1"/>
</dbReference>
<keyword evidence="9" id="KW-0406">Ion transport</keyword>
<keyword evidence="6" id="KW-0547">Nucleotide-binding</keyword>
<gene>
    <name evidence="12" type="ORF">JCR33_23920</name>
</gene>
<evidence type="ECO:0000256" key="4">
    <source>
        <dbReference type="ARBA" id="ARBA00022475"/>
    </source>
</evidence>
<feature type="domain" description="ABC transporter" evidence="11">
    <location>
        <begin position="2"/>
        <end position="236"/>
    </location>
</feature>
<keyword evidence="5" id="KW-0410">Iron transport</keyword>
<keyword evidence="10" id="KW-0472">Membrane</keyword>
<evidence type="ECO:0000256" key="2">
    <source>
        <dbReference type="ARBA" id="ARBA00005417"/>
    </source>
</evidence>
<evidence type="ECO:0000256" key="6">
    <source>
        <dbReference type="ARBA" id="ARBA00022741"/>
    </source>
</evidence>
<accession>A0A934MP45</accession>
<evidence type="ECO:0000256" key="5">
    <source>
        <dbReference type="ARBA" id="ARBA00022496"/>
    </source>
</evidence>
<dbReference type="GO" id="GO:0005886">
    <property type="term" value="C:plasma membrane"/>
    <property type="evidence" value="ECO:0007669"/>
    <property type="project" value="UniProtKB-SubCell"/>
</dbReference>
<reference evidence="12" key="1">
    <citation type="submission" date="2020-12" db="EMBL/GenBank/DDBJ databases">
        <title>Bacterial taxonomy.</title>
        <authorList>
            <person name="Pan X."/>
        </authorList>
    </citation>
    <scope>NUCLEOTIDE SEQUENCE</scope>
    <source>
        <strain evidence="12">B2012</strain>
    </source>
</reference>
<evidence type="ECO:0000256" key="7">
    <source>
        <dbReference type="ARBA" id="ARBA00022840"/>
    </source>
</evidence>
<dbReference type="SMART" id="SM00382">
    <property type="entry name" value="AAA"/>
    <property type="match status" value="1"/>
</dbReference>
<keyword evidence="3" id="KW-0813">Transport</keyword>